<proteinExistence type="predicted"/>
<organism evidence="1 2">
    <name type="scientific">Aspergillus pseudocaelatus</name>
    <dbReference type="NCBI Taxonomy" id="1825620"/>
    <lineage>
        <taxon>Eukaryota</taxon>
        <taxon>Fungi</taxon>
        <taxon>Dikarya</taxon>
        <taxon>Ascomycota</taxon>
        <taxon>Pezizomycotina</taxon>
        <taxon>Eurotiomycetes</taxon>
        <taxon>Eurotiomycetidae</taxon>
        <taxon>Eurotiales</taxon>
        <taxon>Aspergillaceae</taxon>
        <taxon>Aspergillus</taxon>
        <taxon>Aspergillus subgen. Circumdati</taxon>
    </lineage>
</organism>
<evidence type="ECO:0000313" key="1">
    <source>
        <dbReference type="EMBL" id="KAE8417551.1"/>
    </source>
</evidence>
<gene>
    <name evidence="1" type="ORF">BDV36DRAFT_175708</name>
</gene>
<dbReference type="EMBL" id="ML735736">
    <property type="protein sequence ID" value="KAE8417551.1"/>
    <property type="molecule type" value="Genomic_DNA"/>
</dbReference>
<sequence>MYILIPTRSFVPLREIVKSTSLVMILLELLRSLWWTSANSLSFHGFKASYWSVTSFNLSNNKTWLVLVLAESSNVMKVKWHFCLGITITIYILSPNYTVPFNLLKICSPHFIMYFLLLPFCATPHMQV</sequence>
<evidence type="ECO:0000313" key="2">
    <source>
        <dbReference type="Proteomes" id="UP000325395"/>
    </source>
</evidence>
<dbReference type="Proteomes" id="UP000325395">
    <property type="component" value="Unassembled WGS sequence"/>
</dbReference>
<accession>A0ABQ6WKC5</accession>
<name>A0ABQ6WKC5_9EURO</name>
<keyword evidence="2" id="KW-1185">Reference proteome</keyword>
<protein>
    <submittedName>
        <fullName evidence="1">Uncharacterized protein</fullName>
    </submittedName>
</protein>
<reference evidence="1 2" key="1">
    <citation type="submission" date="2019-04" db="EMBL/GenBank/DDBJ databases">
        <authorList>
            <consortium name="DOE Joint Genome Institute"/>
            <person name="Mondo S."/>
            <person name="Kjaerbolling I."/>
            <person name="Vesth T."/>
            <person name="Frisvad J.C."/>
            <person name="Nybo J.L."/>
            <person name="Theobald S."/>
            <person name="Kildgaard S."/>
            <person name="Isbrandt T."/>
            <person name="Kuo A."/>
            <person name="Sato A."/>
            <person name="Lyhne E.K."/>
            <person name="Kogle M.E."/>
            <person name="Wiebenga A."/>
            <person name="Kun R.S."/>
            <person name="Lubbers R.J."/>
            <person name="Makela M.R."/>
            <person name="Barry K."/>
            <person name="Chovatia M."/>
            <person name="Clum A."/>
            <person name="Daum C."/>
            <person name="Haridas S."/>
            <person name="He G."/>
            <person name="LaButti K."/>
            <person name="Lipzen A."/>
            <person name="Riley R."/>
            <person name="Salamov A."/>
            <person name="Simmons B.A."/>
            <person name="Magnuson J.K."/>
            <person name="Henrissat B."/>
            <person name="Mortensen U.H."/>
            <person name="Larsen T.O."/>
            <person name="Devries R.P."/>
            <person name="Grigoriev I.V."/>
            <person name="Machida M."/>
            <person name="Baker S.E."/>
            <person name="Andersen M.R."/>
            <person name="Cantor M.N."/>
            <person name="Hua S.X."/>
        </authorList>
    </citation>
    <scope>NUCLEOTIDE SEQUENCE [LARGE SCALE GENOMIC DNA]</scope>
    <source>
        <strain evidence="1 2">CBS 117616</strain>
    </source>
</reference>